<dbReference type="Pfam" id="PF13426">
    <property type="entry name" value="PAS_9"/>
    <property type="match status" value="1"/>
</dbReference>
<reference evidence="16" key="1">
    <citation type="submission" date="2020-02" db="EMBL/GenBank/DDBJ databases">
        <title>Genomic and physiological characterization of two novel Nitrospinaceae genera.</title>
        <authorList>
            <person name="Mueller A.J."/>
            <person name="Jung M.-Y."/>
            <person name="Strachan C.R."/>
            <person name="Herbold C.W."/>
            <person name="Kirkegaard R.H."/>
            <person name="Daims H."/>
        </authorList>
    </citation>
    <scope>NUCLEOTIDE SEQUENCE [LARGE SCALE GENOMIC DNA]</scope>
</reference>
<keyword evidence="9" id="KW-0902">Two-component regulatory system</keyword>
<dbReference type="SMART" id="SM00091">
    <property type="entry name" value="PAS"/>
    <property type="match status" value="1"/>
</dbReference>
<dbReference type="PANTHER" id="PTHR43047">
    <property type="entry name" value="TWO-COMPONENT HISTIDINE PROTEIN KINASE"/>
    <property type="match status" value="1"/>
</dbReference>
<feature type="domain" description="Response regulatory" evidence="13">
    <location>
        <begin position="9"/>
        <end position="126"/>
    </location>
</feature>
<evidence type="ECO:0000259" key="12">
    <source>
        <dbReference type="PROSITE" id="PS50109"/>
    </source>
</evidence>
<comment type="catalytic activity">
    <reaction evidence="1">
        <text>ATP + protein L-histidine = ADP + protein N-phospho-L-histidine.</text>
        <dbReference type="EC" id="2.7.13.3"/>
    </reaction>
</comment>
<protein>
    <recommendedName>
        <fullName evidence="3">histidine kinase</fullName>
        <ecNumber evidence="3">2.7.13.3</ecNumber>
    </recommendedName>
</protein>
<dbReference type="Gene3D" id="1.10.287.130">
    <property type="match status" value="1"/>
</dbReference>
<keyword evidence="6" id="KW-0547">Nucleotide-binding</keyword>
<dbReference type="AlphaFoldDB" id="A0A7T0G2Z5"/>
<dbReference type="GO" id="GO:0000155">
    <property type="term" value="F:phosphorelay sensor kinase activity"/>
    <property type="evidence" value="ECO:0007669"/>
    <property type="project" value="InterPro"/>
</dbReference>
<dbReference type="InterPro" id="IPR000014">
    <property type="entry name" value="PAS"/>
</dbReference>
<dbReference type="Pfam" id="PF02518">
    <property type="entry name" value="HATPase_c"/>
    <property type="match status" value="1"/>
</dbReference>
<dbReference type="EMBL" id="CP048620">
    <property type="protein sequence ID" value="QPJ64819.1"/>
    <property type="molecule type" value="Genomic_DNA"/>
</dbReference>
<dbReference type="CDD" id="cd00082">
    <property type="entry name" value="HisKA"/>
    <property type="match status" value="1"/>
</dbReference>
<evidence type="ECO:0000259" key="13">
    <source>
        <dbReference type="PROSITE" id="PS50110"/>
    </source>
</evidence>
<dbReference type="CDD" id="cd00130">
    <property type="entry name" value="PAS"/>
    <property type="match status" value="1"/>
</dbReference>
<evidence type="ECO:0000256" key="4">
    <source>
        <dbReference type="ARBA" id="ARBA00022553"/>
    </source>
</evidence>
<name>A0A7T0G2Z5_9BACT</name>
<dbReference type="InterPro" id="IPR003661">
    <property type="entry name" value="HisK_dim/P_dom"/>
</dbReference>
<dbReference type="SUPFAM" id="SSF52172">
    <property type="entry name" value="CheY-like"/>
    <property type="match status" value="2"/>
</dbReference>
<evidence type="ECO:0000256" key="9">
    <source>
        <dbReference type="ARBA" id="ARBA00023012"/>
    </source>
</evidence>
<dbReference type="GO" id="GO:0005524">
    <property type="term" value="F:ATP binding"/>
    <property type="evidence" value="ECO:0007669"/>
    <property type="project" value="UniProtKB-KW"/>
</dbReference>
<feature type="domain" description="Histidine kinase" evidence="12">
    <location>
        <begin position="297"/>
        <end position="519"/>
    </location>
</feature>
<dbReference type="SMART" id="SM00388">
    <property type="entry name" value="HisKA"/>
    <property type="match status" value="1"/>
</dbReference>
<gene>
    <name evidence="15" type="ORF">G3M78_05230</name>
</gene>
<dbReference type="FunFam" id="3.30.565.10:FF:000006">
    <property type="entry name" value="Sensor histidine kinase WalK"/>
    <property type="match status" value="1"/>
</dbReference>
<evidence type="ECO:0000313" key="15">
    <source>
        <dbReference type="EMBL" id="QPJ64819.1"/>
    </source>
</evidence>
<dbReference type="PRINTS" id="PR00344">
    <property type="entry name" value="BCTRLSENSOR"/>
</dbReference>
<evidence type="ECO:0000256" key="3">
    <source>
        <dbReference type="ARBA" id="ARBA00012438"/>
    </source>
</evidence>
<dbReference type="InterPro" id="IPR004358">
    <property type="entry name" value="Sig_transdc_His_kin-like_C"/>
</dbReference>
<keyword evidence="7" id="KW-0418">Kinase</keyword>
<dbReference type="InterPro" id="IPR035965">
    <property type="entry name" value="PAS-like_dom_sf"/>
</dbReference>
<dbReference type="GO" id="GO:0009927">
    <property type="term" value="F:histidine phosphotransfer kinase activity"/>
    <property type="evidence" value="ECO:0007669"/>
    <property type="project" value="TreeGrafter"/>
</dbReference>
<evidence type="ECO:0000256" key="11">
    <source>
        <dbReference type="PROSITE-ProRule" id="PRU00169"/>
    </source>
</evidence>
<comment type="subcellular location">
    <subcellularLocation>
        <location evidence="2">Membrane</location>
    </subcellularLocation>
</comment>
<sequence length="671" mass="75141">MNGKIFTPNILIVDDRQENIFALEKLLRRVDANIISANSGNEALSIILRHSLALILLDVQMDGMDGFETAALIREYEGTKDTPIIFVTAINNDQHHIFQGYQSGAVDYLSKPLDPDILISKVNVFLQIHQQKIIQEDLIRKLQVSKNKLAESEIRIHSVLNNIQDAVITTDKSGSILSFNMAAEKMFQYTFAEIIEKSLEKIMDIHSFRAYMDTIKEHISEPRKKILVSNMRIIGSRKNGQTFPGEMGISHITIDGQRLYTSSIRDVTQRETYETSLIEAKNEALKANHAKSTFLANMSHELRTPLNAIIGFSQLMQQNPNEVLTESQNENIGQILSAGKHLLGLINDILDLSKIEAEKTFLSMEPIVAYDLIQEIHDLVRTMGSELNIKLEVNNNCPRDIFFKGDLTRTKQVLLNLLSNSFKYNRPNGTVILGCDIDETSNKHVLFTVVDNGLGISEESLKNIFEPFNRGDAEGSQIEGTGIGLSITKKLIEAMEGSLRVTSTLGKGSSFEVSLPLCEKVQFKEQQHTSINKDSAPPESLNSIQEEIEILYIEDNPANLLLIEKFLDAYPLVSLKTAVTAEIGLEVVKRDVPDILLLDINLPGMSGLELCRLLREDDDFPRIPIIGLSANAMKTDKRRALEIGFDDYLTKPVDLYALTRCILSTVKSKSV</sequence>
<evidence type="ECO:0000259" key="14">
    <source>
        <dbReference type="PROSITE" id="PS50112"/>
    </source>
</evidence>
<dbReference type="NCBIfam" id="TIGR00229">
    <property type="entry name" value="sensory_box"/>
    <property type="match status" value="1"/>
</dbReference>
<feature type="modified residue" description="4-aspartylphosphate" evidence="11">
    <location>
        <position position="599"/>
    </location>
</feature>
<dbReference type="EC" id="2.7.13.3" evidence="3"/>
<evidence type="ECO:0000256" key="5">
    <source>
        <dbReference type="ARBA" id="ARBA00022679"/>
    </source>
</evidence>
<dbReference type="InterPro" id="IPR011006">
    <property type="entry name" value="CheY-like_superfamily"/>
</dbReference>
<dbReference type="Gene3D" id="3.30.450.20">
    <property type="entry name" value="PAS domain"/>
    <property type="match status" value="1"/>
</dbReference>
<dbReference type="InterPro" id="IPR036097">
    <property type="entry name" value="HisK_dim/P_sf"/>
</dbReference>
<keyword evidence="5" id="KW-0808">Transferase</keyword>
<dbReference type="SUPFAM" id="SSF55874">
    <property type="entry name" value="ATPase domain of HSP90 chaperone/DNA topoisomerase II/histidine kinase"/>
    <property type="match status" value="1"/>
</dbReference>
<dbReference type="PROSITE" id="PS50112">
    <property type="entry name" value="PAS"/>
    <property type="match status" value="1"/>
</dbReference>
<dbReference type="SMART" id="SM00387">
    <property type="entry name" value="HATPase_c"/>
    <property type="match status" value="1"/>
</dbReference>
<dbReference type="Gene3D" id="3.40.50.2300">
    <property type="match status" value="2"/>
</dbReference>
<proteinExistence type="predicted"/>
<keyword evidence="8" id="KW-0067">ATP-binding</keyword>
<dbReference type="SUPFAM" id="SSF55785">
    <property type="entry name" value="PYP-like sensor domain (PAS domain)"/>
    <property type="match status" value="1"/>
</dbReference>
<dbReference type="InterPro" id="IPR001789">
    <property type="entry name" value="Sig_transdc_resp-reg_receiver"/>
</dbReference>
<feature type="domain" description="PAS" evidence="14">
    <location>
        <begin position="152"/>
        <end position="205"/>
    </location>
</feature>
<dbReference type="KEGG" id="nva:G3M78_05230"/>
<dbReference type="InterPro" id="IPR003594">
    <property type="entry name" value="HATPase_dom"/>
</dbReference>
<dbReference type="SMART" id="SM00448">
    <property type="entry name" value="REC"/>
    <property type="match status" value="2"/>
</dbReference>
<dbReference type="GO" id="GO:0005886">
    <property type="term" value="C:plasma membrane"/>
    <property type="evidence" value="ECO:0007669"/>
    <property type="project" value="TreeGrafter"/>
</dbReference>
<dbReference type="PROSITE" id="PS50109">
    <property type="entry name" value="HIS_KIN"/>
    <property type="match status" value="1"/>
</dbReference>
<dbReference type="InterPro" id="IPR005467">
    <property type="entry name" value="His_kinase_dom"/>
</dbReference>
<dbReference type="FunFam" id="1.10.287.130:FF:000038">
    <property type="entry name" value="Sensory transduction histidine kinase"/>
    <property type="match status" value="1"/>
</dbReference>
<dbReference type="Gene3D" id="3.30.565.10">
    <property type="entry name" value="Histidine kinase-like ATPase, C-terminal domain"/>
    <property type="match status" value="1"/>
</dbReference>
<accession>A0A7T0G2Z5</accession>
<evidence type="ECO:0000256" key="6">
    <source>
        <dbReference type="ARBA" id="ARBA00022741"/>
    </source>
</evidence>
<dbReference type="PANTHER" id="PTHR43047:SF72">
    <property type="entry name" value="OSMOSENSING HISTIDINE PROTEIN KINASE SLN1"/>
    <property type="match status" value="1"/>
</dbReference>
<dbReference type="Proteomes" id="UP000594464">
    <property type="component" value="Chromosome"/>
</dbReference>
<evidence type="ECO:0000256" key="7">
    <source>
        <dbReference type="ARBA" id="ARBA00022777"/>
    </source>
</evidence>
<keyword evidence="10" id="KW-0472">Membrane</keyword>
<dbReference type="SUPFAM" id="SSF47384">
    <property type="entry name" value="Homodimeric domain of signal transducing histidine kinase"/>
    <property type="match status" value="1"/>
</dbReference>
<evidence type="ECO:0000256" key="2">
    <source>
        <dbReference type="ARBA" id="ARBA00004370"/>
    </source>
</evidence>
<evidence type="ECO:0000256" key="10">
    <source>
        <dbReference type="ARBA" id="ARBA00023136"/>
    </source>
</evidence>
<evidence type="ECO:0000313" key="16">
    <source>
        <dbReference type="Proteomes" id="UP000594464"/>
    </source>
</evidence>
<evidence type="ECO:0000256" key="8">
    <source>
        <dbReference type="ARBA" id="ARBA00022840"/>
    </source>
</evidence>
<dbReference type="PROSITE" id="PS50110">
    <property type="entry name" value="RESPONSE_REGULATORY"/>
    <property type="match status" value="2"/>
</dbReference>
<feature type="domain" description="Response regulatory" evidence="13">
    <location>
        <begin position="549"/>
        <end position="666"/>
    </location>
</feature>
<dbReference type="InterPro" id="IPR036890">
    <property type="entry name" value="HATPase_C_sf"/>
</dbReference>
<evidence type="ECO:0000256" key="1">
    <source>
        <dbReference type="ARBA" id="ARBA00000085"/>
    </source>
</evidence>
<dbReference type="Pfam" id="PF00072">
    <property type="entry name" value="Response_reg"/>
    <property type="match status" value="2"/>
</dbReference>
<dbReference type="Pfam" id="PF00512">
    <property type="entry name" value="HisKA"/>
    <property type="match status" value="1"/>
</dbReference>
<keyword evidence="4 11" id="KW-0597">Phosphoprotein</keyword>
<organism evidence="15 16">
    <name type="scientific">Candidatus Nitrohelix vancouverensis</name>
    <dbReference type="NCBI Taxonomy" id="2705534"/>
    <lineage>
        <taxon>Bacteria</taxon>
        <taxon>Pseudomonadati</taxon>
        <taxon>Nitrospinota/Tectimicrobiota group</taxon>
        <taxon>Nitrospinota</taxon>
        <taxon>Nitrospinia</taxon>
        <taxon>Nitrospinales</taxon>
        <taxon>Nitrospinaceae</taxon>
        <taxon>Candidatus Nitrohelix</taxon>
    </lineage>
</organism>
<feature type="modified residue" description="4-aspartylphosphate" evidence="11">
    <location>
        <position position="58"/>
    </location>
</feature>